<dbReference type="Gene3D" id="2.80.10.50">
    <property type="match status" value="2"/>
</dbReference>
<evidence type="ECO:0000313" key="3">
    <source>
        <dbReference type="Proteomes" id="UP000671399"/>
    </source>
</evidence>
<evidence type="ECO:0000259" key="1">
    <source>
        <dbReference type="SMART" id="SM00458"/>
    </source>
</evidence>
<dbReference type="Gene3D" id="2.120.10.10">
    <property type="match status" value="1"/>
</dbReference>
<gene>
    <name evidence="2" type="ORF">JQN83_03115</name>
</gene>
<proteinExistence type="predicted"/>
<dbReference type="Pfam" id="PF00652">
    <property type="entry name" value="Ricin_B_lectin"/>
    <property type="match status" value="1"/>
</dbReference>
<sequence>MYASTNQGQTWTFVKNIVNGAGRPVWEPFFLVNGNRLIVYYSDERDSNHSQKLVHQVSTDGINWGPVVDDVATSTRSDRPGMSTVAKLPNGNYVMTYEYGGSPAGNLAVYYKISSNPEAFGSVTGQVLRSTDGQTAFWNPYITWLPTGGSNGTLVVSAQSTTDVLVNTQGGAANAWTRVDSKVAGGYSRGMVPLADGHSLVVLSGGYNGSTVNSVTYSTIDLGGVVPTTPAPSTGTTTARLIGAQSGRCLDVPNSNSANGTRPALWDCHTGANQQWTYNASTRQLQSLGKCLDVSGQSTTPGATVVLWDCGSGASQQWTLTNNTVVGAQSGLCLDVANNATANGSAVNMWTCNGGANQRWTRG</sequence>
<feature type="domain" description="Ricin B lectin" evidence="1">
    <location>
        <begin position="236"/>
        <end position="363"/>
    </location>
</feature>
<dbReference type="PANTHER" id="PTHR38792:SF3">
    <property type="entry name" value="BNR_ASP-BOX REPEAT DOMAIN PROTEIN (AFU_ORTHOLOGUE AFUA_7G06430)-RELATED"/>
    <property type="match status" value="1"/>
</dbReference>
<dbReference type="PROSITE" id="PS50231">
    <property type="entry name" value="RICIN_B_LECTIN"/>
    <property type="match status" value="1"/>
</dbReference>
<protein>
    <submittedName>
        <fullName evidence="2">Ricin-type beta-trefoil lectin domain protein</fullName>
    </submittedName>
</protein>
<organism evidence="2 3">
    <name type="scientific">Micromonospora antibiotica</name>
    <dbReference type="NCBI Taxonomy" id="2807623"/>
    <lineage>
        <taxon>Bacteria</taxon>
        <taxon>Bacillati</taxon>
        <taxon>Actinomycetota</taxon>
        <taxon>Actinomycetes</taxon>
        <taxon>Micromonosporales</taxon>
        <taxon>Micromonosporaceae</taxon>
        <taxon>Micromonospora</taxon>
    </lineage>
</organism>
<dbReference type="PANTHER" id="PTHR38792">
    <property type="entry name" value="BNR/ASP-BOX REPEAT DOMAIN PROTEIN (AFU_ORTHOLOGUE AFUA_7G06430)-RELATED"/>
    <property type="match status" value="1"/>
</dbReference>
<dbReference type="SUPFAM" id="SSF50370">
    <property type="entry name" value="Ricin B-like lectins"/>
    <property type="match status" value="1"/>
</dbReference>
<keyword evidence="3" id="KW-1185">Reference proteome</keyword>
<accession>A0ABS3V2G6</accession>
<dbReference type="Proteomes" id="UP000671399">
    <property type="component" value="Unassembled WGS sequence"/>
</dbReference>
<dbReference type="InterPro" id="IPR000772">
    <property type="entry name" value="Ricin_B_lectin"/>
</dbReference>
<reference evidence="2 3" key="1">
    <citation type="submission" date="2021-03" db="EMBL/GenBank/DDBJ databases">
        <authorList>
            <person name="Lee D.-H."/>
        </authorList>
    </citation>
    <scope>NUCLEOTIDE SEQUENCE [LARGE SCALE GENOMIC DNA]</scope>
    <source>
        <strain evidence="2 3">MMS20-R2-23</strain>
    </source>
</reference>
<evidence type="ECO:0000313" key="2">
    <source>
        <dbReference type="EMBL" id="MBO4159800.1"/>
    </source>
</evidence>
<dbReference type="InterPro" id="IPR035992">
    <property type="entry name" value="Ricin_B-like_lectins"/>
</dbReference>
<dbReference type="EMBL" id="JAGFWR010000001">
    <property type="protein sequence ID" value="MBO4159800.1"/>
    <property type="molecule type" value="Genomic_DNA"/>
</dbReference>
<dbReference type="InterPro" id="IPR036278">
    <property type="entry name" value="Sialidase_sf"/>
</dbReference>
<comment type="caution">
    <text evidence="2">The sequence shown here is derived from an EMBL/GenBank/DDBJ whole genome shotgun (WGS) entry which is preliminary data.</text>
</comment>
<name>A0ABS3V2G6_9ACTN</name>
<dbReference type="SUPFAM" id="SSF50939">
    <property type="entry name" value="Sialidases"/>
    <property type="match status" value="1"/>
</dbReference>
<dbReference type="CDD" id="cd23418">
    <property type="entry name" value="beta-trefoil_Ricin_XLN-like"/>
    <property type="match status" value="1"/>
</dbReference>
<dbReference type="SMART" id="SM00458">
    <property type="entry name" value="RICIN"/>
    <property type="match status" value="1"/>
</dbReference>